<gene>
    <name evidence="2" type="ORF">JWH11_17020</name>
    <name evidence="3" type="ORF">XmelCFBP4644_15330</name>
</gene>
<feature type="transmembrane region" description="Helical" evidence="1">
    <location>
        <begin position="72"/>
        <end position="94"/>
    </location>
</feature>
<dbReference type="InterPro" id="IPR025597">
    <property type="entry name" value="DUF4345"/>
</dbReference>
<keyword evidence="1" id="KW-1133">Transmembrane helix</keyword>
<evidence type="ECO:0000256" key="1">
    <source>
        <dbReference type="SAM" id="Phobius"/>
    </source>
</evidence>
<evidence type="ECO:0000313" key="5">
    <source>
        <dbReference type="Proteomes" id="UP001430396"/>
    </source>
</evidence>
<dbReference type="OrthoDB" id="5987056at2"/>
<dbReference type="Proteomes" id="UP001430396">
    <property type="component" value="Unassembled WGS sequence"/>
</dbReference>
<protein>
    <submittedName>
        <fullName evidence="3">DUF4345 domain-containing protein</fullName>
    </submittedName>
    <submittedName>
        <fullName evidence="2">DUF4345 family protein</fullName>
    </submittedName>
</protein>
<keyword evidence="5" id="KW-1185">Reference proteome</keyword>
<dbReference type="EMBL" id="JAFFQI010000198">
    <property type="protein sequence ID" value="MCD0268096.1"/>
    <property type="molecule type" value="Genomic_DNA"/>
</dbReference>
<sequence length="121" mass="13282">MAKTYLWINAVLYLALAVWCTLSPVKTANAVGYTQLSPAGQSEYLVIYGGLQLGMAFLFGYFAWVDQPRTGLLVALAFYVPIVLFRSVSLAKLWPVSTPTVALAGVEIVLLLAAALLWWRK</sequence>
<feature type="transmembrane region" description="Helical" evidence="1">
    <location>
        <begin position="46"/>
        <end position="65"/>
    </location>
</feature>
<comment type="caution">
    <text evidence="3">The sequence shown here is derived from an EMBL/GenBank/DDBJ whole genome shotgun (WGS) entry which is preliminary data.</text>
</comment>
<dbReference type="Proteomes" id="UP000239865">
    <property type="component" value="Unassembled WGS sequence"/>
</dbReference>
<proteinExistence type="predicted"/>
<organism evidence="3 4">
    <name type="scientific">Xanthomonas melonis</name>
    <dbReference type="NCBI Taxonomy" id="56456"/>
    <lineage>
        <taxon>Bacteria</taxon>
        <taxon>Pseudomonadati</taxon>
        <taxon>Pseudomonadota</taxon>
        <taxon>Gammaproteobacteria</taxon>
        <taxon>Lysobacterales</taxon>
        <taxon>Lysobacteraceae</taxon>
        <taxon>Xanthomonas</taxon>
    </lineage>
</organism>
<dbReference type="RefSeq" id="WP_104588081.1">
    <property type="nucleotide sequence ID" value="NZ_JAFFQH010000181.1"/>
</dbReference>
<dbReference type="AlphaFoldDB" id="A0A2S7DCY1"/>
<keyword evidence="1" id="KW-0472">Membrane</keyword>
<evidence type="ECO:0000313" key="3">
    <source>
        <dbReference type="EMBL" id="PPU71673.1"/>
    </source>
</evidence>
<keyword evidence="1" id="KW-0812">Transmembrane</keyword>
<reference evidence="2" key="2">
    <citation type="submission" date="2021-02" db="EMBL/GenBank/DDBJ databases">
        <title>Copper resistance gene diversity in local Xanthomonas species at agrochemical polluted sites in Trinidad, Trinidad and Tobago.</title>
        <authorList>
            <person name="Ramnarine S.D.B.J."/>
            <person name="Ramsubhag A."/>
            <person name="Jayaraman J."/>
        </authorList>
    </citation>
    <scope>NUCLEOTIDE SEQUENCE</scope>
    <source>
        <strain evidence="2">CaNP6A</strain>
    </source>
</reference>
<dbReference type="EMBL" id="MDEH01000009">
    <property type="protein sequence ID" value="PPU71673.1"/>
    <property type="molecule type" value="Genomic_DNA"/>
</dbReference>
<evidence type="ECO:0000313" key="4">
    <source>
        <dbReference type="Proteomes" id="UP000239865"/>
    </source>
</evidence>
<feature type="transmembrane region" description="Helical" evidence="1">
    <location>
        <begin position="100"/>
        <end position="119"/>
    </location>
</feature>
<accession>A0A2S7DCY1</accession>
<reference evidence="3 4" key="1">
    <citation type="submission" date="2016-08" db="EMBL/GenBank/DDBJ databases">
        <authorList>
            <person name="Seilhamer J.J."/>
        </authorList>
    </citation>
    <scope>NUCLEOTIDE SEQUENCE [LARGE SCALE GENOMIC DNA]</scope>
    <source>
        <strain evidence="3 4">CFBP4644</strain>
    </source>
</reference>
<name>A0A2S7DCY1_9XANT</name>
<dbReference type="Pfam" id="PF14248">
    <property type="entry name" value="DUF4345"/>
    <property type="match status" value="1"/>
</dbReference>
<evidence type="ECO:0000313" key="2">
    <source>
        <dbReference type="EMBL" id="MCD0268096.1"/>
    </source>
</evidence>